<feature type="region of interest" description="Disordered" evidence="1">
    <location>
        <begin position="1"/>
        <end position="75"/>
    </location>
</feature>
<accession>A0A6C0L3S0</accession>
<dbReference type="EMBL" id="MN741023">
    <property type="protein sequence ID" value="QHU23118.1"/>
    <property type="molecule type" value="Genomic_DNA"/>
</dbReference>
<feature type="compositionally biased region" description="Basic and acidic residues" evidence="1">
    <location>
        <begin position="18"/>
        <end position="28"/>
    </location>
</feature>
<name>A0A6C0L3S0_9ZZZZ</name>
<organism evidence="2">
    <name type="scientific">viral metagenome</name>
    <dbReference type="NCBI Taxonomy" id="1070528"/>
    <lineage>
        <taxon>unclassified sequences</taxon>
        <taxon>metagenomes</taxon>
        <taxon>organismal metagenomes</taxon>
    </lineage>
</organism>
<evidence type="ECO:0000256" key="1">
    <source>
        <dbReference type="SAM" id="MobiDB-lite"/>
    </source>
</evidence>
<feature type="compositionally biased region" description="Basic and acidic residues" evidence="1">
    <location>
        <begin position="66"/>
        <end position="75"/>
    </location>
</feature>
<feature type="compositionally biased region" description="Polar residues" evidence="1">
    <location>
        <begin position="8"/>
        <end position="17"/>
    </location>
</feature>
<protein>
    <submittedName>
        <fullName evidence="2">Uncharacterized protein</fullName>
    </submittedName>
</protein>
<sequence>MIHFLLTKVNNTNISEKNMSRKEPDGTKHNKKSRRKEQKKRNTYSQKRVRMVQVLQEKRKSKKVSNNKEKIYESN</sequence>
<feature type="compositionally biased region" description="Basic residues" evidence="1">
    <location>
        <begin position="29"/>
        <end position="50"/>
    </location>
</feature>
<proteinExistence type="predicted"/>
<evidence type="ECO:0000313" key="2">
    <source>
        <dbReference type="EMBL" id="QHU23118.1"/>
    </source>
</evidence>
<dbReference type="AlphaFoldDB" id="A0A6C0L3S0"/>
<reference evidence="2" key="1">
    <citation type="journal article" date="2020" name="Nature">
        <title>Giant virus diversity and host interactions through global metagenomics.</title>
        <authorList>
            <person name="Schulz F."/>
            <person name="Roux S."/>
            <person name="Paez-Espino D."/>
            <person name="Jungbluth S."/>
            <person name="Walsh D.A."/>
            <person name="Denef V.J."/>
            <person name="McMahon K.D."/>
            <person name="Konstantinidis K.T."/>
            <person name="Eloe-Fadrosh E.A."/>
            <person name="Kyrpides N.C."/>
            <person name="Woyke T."/>
        </authorList>
    </citation>
    <scope>NUCLEOTIDE SEQUENCE</scope>
    <source>
        <strain evidence="2">GVMAG-S-ERX555907-63</strain>
    </source>
</reference>